<accession>A0A3R6YFV6</accession>
<dbReference type="InterPro" id="IPR036770">
    <property type="entry name" value="Ankyrin_rpt-contain_sf"/>
</dbReference>
<evidence type="ECO:0000313" key="5">
    <source>
        <dbReference type="Proteomes" id="UP000285060"/>
    </source>
</evidence>
<protein>
    <submittedName>
        <fullName evidence="4">Uncharacterized protein</fullName>
    </submittedName>
</protein>
<dbReference type="PROSITE" id="PS50297">
    <property type="entry name" value="ANK_REP_REGION"/>
    <property type="match status" value="1"/>
</dbReference>
<dbReference type="PANTHER" id="PTHR24198">
    <property type="entry name" value="ANKYRIN REPEAT AND PROTEIN KINASE DOMAIN-CONTAINING PROTEIN"/>
    <property type="match status" value="1"/>
</dbReference>
<gene>
    <name evidence="4" type="ORF">DYB32_000925</name>
</gene>
<dbReference type="PROSITE" id="PS50088">
    <property type="entry name" value="ANK_REPEAT"/>
    <property type="match status" value="1"/>
</dbReference>
<organism evidence="4 5">
    <name type="scientific">Aphanomyces invadans</name>
    <dbReference type="NCBI Taxonomy" id="157072"/>
    <lineage>
        <taxon>Eukaryota</taxon>
        <taxon>Sar</taxon>
        <taxon>Stramenopiles</taxon>
        <taxon>Oomycota</taxon>
        <taxon>Saprolegniomycetes</taxon>
        <taxon>Saprolegniales</taxon>
        <taxon>Verrucalvaceae</taxon>
        <taxon>Aphanomyces</taxon>
    </lineage>
</organism>
<reference evidence="4 5" key="1">
    <citation type="submission" date="2018-08" db="EMBL/GenBank/DDBJ databases">
        <title>Aphanomyces genome sequencing and annotation.</title>
        <authorList>
            <person name="Minardi D."/>
            <person name="Oidtmann B."/>
            <person name="Van Der Giezen M."/>
            <person name="Studholme D.J."/>
        </authorList>
    </citation>
    <scope>NUCLEOTIDE SEQUENCE [LARGE SCALE GENOMIC DNA]</scope>
    <source>
        <strain evidence="4 5">NJM0002</strain>
    </source>
</reference>
<dbReference type="InterPro" id="IPR002110">
    <property type="entry name" value="Ankyrin_rpt"/>
</dbReference>
<dbReference type="Proteomes" id="UP000285060">
    <property type="component" value="Unassembled WGS sequence"/>
</dbReference>
<keyword evidence="2 3" id="KW-0040">ANK repeat</keyword>
<dbReference type="AlphaFoldDB" id="A0A3R6YFV6"/>
<keyword evidence="1" id="KW-0677">Repeat</keyword>
<proteinExistence type="predicted"/>
<keyword evidence="5" id="KW-1185">Reference proteome</keyword>
<name>A0A3R6YFV6_9STRA</name>
<dbReference type="PANTHER" id="PTHR24198:SF165">
    <property type="entry name" value="ANKYRIN REPEAT-CONTAINING PROTEIN-RELATED"/>
    <property type="match status" value="1"/>
</dbReference>
<dbReference type="VEuPathDB" id="FungiDB:H310_07568"/>
<feature type="repeat" description="ANK" evidence="3">
    <location>
        <begin position="328"/>
        <end position="360"/>
    </location>
</feature>
<evidence type="ECO:0000256" key="3">
    <source>
        <dbReference type="PROSITE-ProRule" id="PRU00023"/>
    </source>
</evidence>
<sequence length="722" mass="78580">MSLHDLTPNAGHTPLTLAIQSQQLELVEWICENHPAALQVKAPHLPLPTACGLAANSSVKPALVKLLLHHSLLAVSDAGDDGHQALDRAALVGDSAVVDHLISVAHAKPTIQTVVAALSGQNGDSIARIAASWRSMEGATFDHLLRIFILASSQSQWSLLHHLLMMTEAAVDPVATWIRRAASCCLIMHRAAAANQMEVVKLLLRQGVPADLVVVEIPGTKSPIWYAAIHGALDSFLALVLHLPPTQSCLPALFQHRATKVALNCLSLPLHSIETTDVVRIDGCEACTWRNLSGLSCYQTDATKPLRIIHRCIQYWIAHIQQQPQNQDNQTLLHLVAKSGDLATVQAVVQSGASLEAMNNYMQSPAMIVAQRRDVTGTRVLEFMWPMLSEDQKAKACQACTQVDPLNLATLRFCLQETKFCKEMTYASSIMSGNKPAVDLLLAPAHALLETLQGEPIAVVAAKFGAFRIVSWLLLTLNMTPPAVQALVSSDGCTLVHYAALHNQLAFLASNTCLSQCINTKDSYAPAWKVINPRHVNLRTWNFPTSSLLEFATATGLATTVSFVMSVLRYLPMLCAGTLDVRQRIFMSAVSLNHVDVVDILLTSDVIHVIEDPLDHTQIQCQYFGDFVDIAIQHSAHRGLEAMTLCLLRHWKGSVGLGHGKDTESTADFAFQFAVVLQYACIFGRVNLIRHLVARGGSTILGYRVDEGPALVYAFAFGQLGT</sequence>
<evidence type="ECO:0000256" key="2">
    <source>
        <dbReference type="ARBA" id="ARBA00023043"/>
    </source>
</evidence>
<dbReference type="Gene3D" id="1.25.40.20">
    <property type="entry name" value="Ankyrin repeat-containing domain"/>
    <property type="match status" value="2"/>
</dbReference>
<dbReference type="SMART" id="SM00248">
    <property type="entry name" value="ANK"/>
    <property type="match status" value="8"/>
</dbReference>
<comment type="caution">
    <text evidence="4">The sequence shown here is derived from an EMBL/GenBank/DDBJ whole genome shotgun (WGS) entry which is preliminary data.</text>
</comment>
<dbReference type="EMBL" id="QUSY01000027">
    <property type="protein sequence ID" value="RHY34509.1"/>
    <property type="molecule type" value="Genomic_DNA"/>
</dbReference>
<dbReference type="SUPFAM" id="SSF48403">
    <property type="entry name" value="Ankyrin repeat"/>
    <property type="match status" value="2"/>
</dbReference>
<evidence type="ECO:0000313" key="4">
    <source>
        <dbReference type="EMBL" id="RHY34509.1"/>
    </source>
</evidence>
<evidence type="ECO:0000256" key="1">
    <source>
        <dbReference type="ARBA" id="ARBA00022737"/>
    </source>
</evidence>